<keyword evidence="1" id="KW-0812">Transmembrane</keyword>
<name>A0A0J1HHW6_9GAMM</name>
<accession>A0A0J1HHW6</accession>
<keyword evidence="3" id="KW-1185">Reference proteome</keyword>
<sequence length="78" mass="8981">MLFTIFLECFRFLYLYDIYEFVVIFGGSLDVLTDLHGILYLFHIFICMILAVQQAGFWRDTTSIVLSARLLAPGTGIH</sequence>
<keyword evidence="1" id="KW-1133">Transmembrane helix</keyword>
<gene>
    <name evidence="2" type="ORF">ABT57_02880</name>
</gene>
<dbReference type="STRING" id="320778.ABT57_02880"/>
<protein>
    <submittedName>
        <fullName evidence="2">Uncharacterized protein</fullName>
    </submittedName>
</protein>
<feature type="transmembrane region" description="Helical" evidence="1">
    <location>
        <begin position="12"/>
        <end position="32"/>
    </location>
</feature>
<organism evidence="2 3">
    <name type="scientific">Photobacterium ganghwense</name>
    <dbReference type="NCBI Taxonomy" id="320778"/>
    <lineage>
        <taxon>Bacteria</taxon>
        <taxon>Pseudomonadati</taxon>
        <taxon>Pseudomonadota</taxon>
        <taxon>Gammaproteobacteria</taxon>
        <taxon>Vibrionales</taxon>
        <taxon>Vibrionaceae</taxon>
        <taxon>Photobacterium</taxon>
    </lineage>
</organism>
<evidence type="ECO:0000313" key="3">
    <source>
        <dbReference type="Proteomes" id="UP000035909"/>
    </source>
</evidence>
<dbReference type="AlphaFoldDB" id="A0A0J1HHW6"/>
<comment type="caution">
    <text evidence="2">The sequence shown here is derived from an EMBL/GenBank/DDBJ whole genome shotgun (WGS) entry which is preliminary data.</text>
</comment>
<dbReference type="EMBL" id="LDOU01000003">
    <property type="protein sequence ID" value="KLV11200.1"/>
    <property type="molecule type" value="Genomic_DNA"/>
</dbReference>
<dbReference type="Proteomes" id="UP000035909">
    <property type="component" value="Unassembled WGS sequence"/>
</dbReference>
<keyword evidence="1" id="KW-0472">Membrane</keyword>
<evidence type="ECO:0000313" key="2">
    <source>
        <dbReference type="EMBL" id="KLV11200.1"/>
    </source>
</evidence>
<evidence type="ECO:0000256" key="1">
    <source>
        <dbReference type="SAM" id="Phobius"/>
    </source>
</evidence>
<reference evidence="2 3" key="1">
    <citation type="submission" date="2015-05" db="EMBL/GenBank/DDBJ databases">
        <title>Photobacterium galathea sp. nov.</title>
        <authorList>
            <person name="Machado H."/>
            <person name="Gram L."/>
        </authorList>
    </citation>
    <scope>NUCLEOTIDE SEQUENCE [LARGE SCALE GENOMIC DNA]</scope>
    <source>
        <strain evidence="2 3">DSM 22954</strain>
    </source>
</reference>
<proteinExistence type="predicted"/>
<feature type="transmembrane region" description="Helical" evidence="1">
    <location>
        <begin position="38"/>
        <end position="58"/>
    </location>
</feature>
<dbReference type="RefSeq" id="WP_047883701.1">
    <property type="nucleotide sequence ID" value="NZ_PYMI01000009.1"/>
</dbReference>
<dbReference type="PATRIC" id="fig|320778.3.peg.622"/>